<reference evidence="3 4" key="1">
    <citation type="submission" date="2023-11" db="EMBL/GenBank/DDBJ databases">
        <authorList>
            <person name="Xu M."/>
            <person name="Jiang T."/>
        </authorList>
    </citation>
    <scope>NUCLEOTIDE SEQUENCE [LARGE SCALE GENOMIC DNA]</scope>
    <source>
        <strain evidence="3 4">SD</strain>
    </source>
</reference>
<dbReference type="InterPro" id="IPR013783">
    <property type="entry name" value="Ig-like_fold"/>
</dbReference>
<dbReference type="EMBL" id="JAXAVX010000004">
    <property type="protein sequence ID" value="MDX8151827.1"/>
    <property type="molecule type" value="Genomic_DNA"/>
</dbReference>
<feature type="signal peptide" evidence="2">
    <location>
        <begin position="1"/>
        <end position="31"/>
    </location>
</feature>
<feature type="chain" id="PRO_5045764815" description="CARDB domain-containing protein" evidence="2">
    <location>
        <begin position="32"/>
        <end position="326"/>
    </location>
</feature>
<evidence type="ECO:0000313" key="3">
    <source>
        <dbReference type="EMBL" id="MDX8151827.1"/>
    </source>
</evidence>
<evidence type="ECO:0000256" key="1">
    <source>
        <dbReference type="SAM" id="MobiDB-lite"/>
    </source>
</evidence>
<protein>
    <recommendedName>
        <fullName evidence="5">CARDB domain-containing protein</fullName>
    </recommendedName>
</protein>
<dbReference type="Proteomes" id="UP001277761">
    <property type="component" value="Unassembled WGS sequence"/>
</dbReference>
<proteinExistence type="predicted"/>
<dbReference type="Gene3D" id="2.60.40.10">
    <property type="entry name" value="Immunoglobulins"/>
    <property type="match status" value="1"/>
</dbReference>
<organism evidence="3 4">
    <name type="scientific">Patulibacter brassicae</name>
    <dbReference type="NCBI Taxonomy" id="1705717"/>
    <lineage>
        <taxon>Bacteria</taxon>
        <taxon>Bacillati</taxon>
        <taxon>Actinomycetota</taxon>
        <taxon>Thermoleophilia</taxon>
        <taxon>Solirubrobacterales</taxon>
        <taxon>Patulibacteraceae</taxon>
        <taxon>Patulibacter</taxon>
    </lineage>
</organism>
<accession>A0ABU4VJ10</accession>
<sequence length="326" mass="33602">MTPPSPRRLRGRPLVLAGVALALGAAPAAQASFVGEATDPAGDATAPEPGRDLVAAGLGYDRATGRMQALARLRDAPDAAAPTSLVGYVGRRTAAGCEGLPTAGLVGLTTGRVTTWLRFDADPRTPSARGSGDRQGSGTALQGLSAIDRRLQGMRPDCGRVALVDPDDGGRVFDEATFALVPQPGLGVELLSLPRYVGQRRAHTLRLRVRNPGDAPTGTVRLRLGAIAGMTAKRAHRVASVAPGRTRTVRVTVRFGSRAAGTNRLRVTATAGRLRASAQRPVYVRRSSRRGTGGGSGGGGSSSTCVQFFPGFGGDAGSLGLVPCRR</sequence>
<evidence type="ECO:0000256" key="2">
    <source>
        <dbReference type="SAM" id="SignalP"/>
    </source>
</evidence>
<comment type="caution">
    <text evidence="3">The sequence shown here is derived from an EMBL/GenBank/DDBJ whole genome shotgun (WGS) entry which is preliminary data.</text>
</comment>
<evidence type="ECO:0000313" key="4">
    <source>
        <dbReference type="Proteomes" id="UP001277761"/>
    </source>
</evidence>
<keyword evidence="2" id="KW-0732">Signal</keyword>
<feature type="region of interest" description="Disordered" evidence="1">
    <location>
        <begin position="279"/>
        <end position="301"/>
    </location>
</feature>
<feature type="compositionally biased region" description="Gly residues" evidence="1">
    <location>
        <begin position="291"/>
        <end position="301"/>
    </location>
</feature>
<dbReference type="RefSeq" id="WP_319953982.1">
    <property type="nucleotide sequence ID" value="NZ_JAXAVX010000004.1"/>
</dbReference>
<gene>
    <name evidence="3" type="ORF">SK069_09500</name>
</gene>
<evidence type="ECO:0008006" key="5">
    <source>
        <dbReference type="Google" id="ProtNLM"/>
    </source>
</evidence>
<name>A0ABU4VJ10_9ACTN</name>
<keyword evidence="4" id="KW-1185">Reference proteome</keyword>